<dbReference type="Pfam" id="PF04715">
    <property type="entry name" value="Anth_synt_I_N"/>
    <property type="match status" value="1"/>
</dbReference>
<evidence type="ECO:0000313" key="11">
    <source>
        <dbReference type="EMBL" id="AEW05954.1"/>
    </source>
</evidence>
<evidence type="ECO:0000256" key="2">
    <source>
        <dbReference type="ARBA" id="ARBA00011575"/>
    </source>
</evidence>
<dbReference type="GO" id="GO:0046872">
    <property type="term" value="F:metal ion binding"/>
    <property type="evidence" value="ECO:0007669"/>
    <property type="project" value="UniProtKB-KW"/>
</dbReference>
<dbReference type="EMBL" id="CP003179">
    <property type="protein sequence ID" value="AEW05954.1"/>
    <property type="molecule type" value="Genomic_DNA"/>
</dbReference>
<evidence type="ECO:0000313" key="12">
    <source>
        <dbReference type="Proteomes" id="UP000005439"/>
    </source>
</evidence>
<name>G8TW27_SULAD</name>
<comment type="catalytic activity">
    <reaction evidence="8">
        <text>chorismate + L-glutamine = anthranilate + pyruvate + L-glutamate + H(+)</text>
        <dbReference type="Rhea" id="RHEA:21732"/>
        <dbReference type="ChEBI" id="CHEBI:15361"/>
        <dbReference type="ChEBI" id="CHEBI:15378"/>
        <dbReference type="ChEBI" id="CHEBI:16567"/>
        <dbReference type="ChEBI" id="CHEBI:29748"/>
        <dbReference type="ChEBI" id="CHEBI:29985"/>
        <dbReference type="ChEBI" id="CHEBI:58359"/>
        <dbReference type="EC" id="4.1.3.27"/>
    </reaction>
</comment>
<evidence type="ECO:0000256" key="5">
    <source>
        <dbReference type="ARBA" id="ARBA00022842"/>
    </source>
</evidence>
<dbReference type="GO" id="GO:0000162">
    <property type="term" value="P:L-tryptophan biosynthetic process"/>
    <property type="evidence" value="ECO:0007669"/>
    <property type="project" value="TreeGrafter"/>
</dbReference>
<gene>
    <name evidence="11" type="ordered locus">Sulac_2492</name>
</gene>
<dbReference type="InterPro" id="IPR015890">
    <property type="entry name" value="Chorismate_C"/>
</dbReference>
<dbReference type="PRINTS" id="PR00095">
    <property type="entry name" value="ANTSNTHASEI"/>
</dbReference>
<reference evidence="12" key="1">
    <citation type="submission" date="2011-12" db="EMBL/GenBank/DDBJ databases">
        <title>The complete genome of chromosome of Sulfobacillus acidophilus DSM 10332.</title>
        <authorList>
            <person name="Lucas S."/>
            <person name="Han J."/>
            <person name="Lapidus A."/>
            <person name="Bruce D."/>
            <person name="Goodwin L."/>
            <person name="Pitluck S."/>
            <person name="Peters L."/>
            <person name="Kyrpides N."/>
            <person name="Mavromatis K."/>
            <person name="Ivanova N."/>
            <person name="Mikhailova N."/>
            <person name="Chertkov O."/>
            <person name="Saunders E."/>
            <person name="Detter J.C."/>
            <person name="Tapia R."/>
            <person name="Han C."/>
            <person name="Land M."/>
            <person name="Hauser L."/>
            <person name="Markowitz V."/>
            <person name="Cheng J.-F."/>
            <person name="Hugenholtz P."/>
            <person name="Woyke T."/>
            <person name="Wu D."/>
            <person name="Pukall R."/>
            <person name="Gehrich-Schroeter G."/>
            <person name="Schneider S."/>
            <person name="Klenk H.-P."/>
            <person name="Eisen J.A."/>
        </authorList>
    </citation>
    <scope>NUCLEOTIDE SEQUENCE [LARGE SCALE GENOMIC DNA]</scope>
    <source>
        <strain evidence="12">ATCC 700253 / DSM 10332 / NAL</strain>
    </source>
</reference>
<dbReference type="InterPro" id="IPR005801">
    <property type="entry name" value="ADC_synthase"/>
</dbReference>
<evidence type="ECO:0000259" key="10">
    <source>
        <dbReference type="Pfam" id="PF04715"/>
    </source>
</evidence>
<keyword evidence="6 11" id="KW-0456">Lyase</keyword>
<dbReference type="InterPro" id="IPR006805">
    <property type="entry name" value="Anth_synth_I_N"/>
</dbReference>
<keyword evidence="4" id="KW-0479">Metal-binding</keyword>
<sequence length="482" mass="53525">MQRMDTHHGYQVWDDGESPYIAVVNSYAVDQITPISAFLRLRPLGAHTLLESVVGDDKVARYSFIALGEWARVLEADGQAVLVSPEGTQVAGDPIPLIRAQQQRQKVYVPPEIELPFTGGAIGYFAYNWVQRLENMHSRHPADGPAWEWVWPKAVVAFDHRQQTVTVIVESLREQLAQAESRLEILVDGLRQPVMLAEPRVQALTAIEQNVSQDTFESMVRRAKEYITAGDIFQVVLSQKLSCRVKGDAFSLYRRLRRINPSPYLFYVETPRRTLAGSSPETLVRVEGNQAVNRPIAGTRPRGKTVEEDNLLWNNLINDPKERAEHVMLVDLARNDLGRVSQYGTVEVSQFMTKELYSHVMHIVSEVRGTLRPDVDALDVLAASFPAGTLTGAPKIRAMEIIDELEPEGRGAYGGVVGYWSHRGTLDACITIRTLEMTGDRALVQAGAGIVADSDPATEYQESLNKAAAALNVLTSGGDEWL</sequence>
<dbReference type="InterPro" id="IPR019999">
    <property type="entry name" value="Anth_synth_I-like"/>
</dbReference>
<dbReference type="HOGENOM" id="CLU_006493_9_3_9"/>
<dbReference type="Proteomes" id="UP000005439">
    <property type="component" value="Chromosome"/>
</dbReference>
<comment type="function">
    <text evidence="7">Part of a heterotetrameric complex that catalyzes the two-step biosynthesis of anthranilate, an intermediate in the biosynthesis of L-tryptophan. In the first step, the glutamine-binding beta subunit (TrpG) of anthranilate synthase (AS) provides the glutamine amidotransferase activity which generates ammonia as a substrate that, along with chorismate, is used in the second step, catalyzed by the large alpha subunit of AS (TrpE) to produce anthranilate. In the absence of TrpG, TrpE can synthesize anthranilate directly from chorismate and high concentrations of ammonia.</text>
</comment>
<keyword evidence="5" id="KW-0460">Magnesium</keyword>
<dbReference type="KEGG" id="sap:Sulac_2492"/>
<dbReference type="STRING" id="679936.Sulac_2492"/>
<organism evidence="11 12">
    <name type="scientific">Sulfobacillus acidophilus (strain ATCC 700253 / DSM 10332 / NAL)</name>
    <dbReference type="NCBI Taxonomy" id="679936"/>
    <lineage>
        <taxon>Bacteria</taxon>
        <taxon>Bacillati</taxon>
        <taxon>Bacillota</taxon>
        <taxon>Clostridia</taxon>
        <taxon>Eubacteriales</taxon>
        <taxon>Clostridiales Family XVII. Incertae Sedis</taxon>
        <taxon>Sulfobacillus</taxon>
    </lineage>
</organism>
<evidence type="ECO:0000256" key="6">
    <source>
        <dbReference type="ARBA" id="ARBA00023239"/>
    </source>
</evidence>
<dbReference type="SUPFAM" id="SSF56322">
    <property type="entry name" value="ADC synthase"/>
    <property type="match status" value="1"/>
</dbReference>
<comment type="cofactor">
    <cofactor evidence="1">
        <name>Mg(2+)</name>
        <dbReference type="ChEBI" id="CHEBI:18420"/>
    </cofactor>
</comment>
<evidence type="ECO:0000259" key="9">
    <source>
        <dbReference type="Pfam" id="PF00425"/>
    </source>
</evidence>
<evidence type="ECO:0000256" key="3">
    <source>
        <dbReference type="ARBA" id="ARBA00020653"/>
    </source>
</evidence>
<dbReference type="PANTHER" id="PTHR11236">
    <property type="entry name" value="AMINOBENZOATE/ANTHRANILATE SYNTHASE"/>
    <property type="match status" value="1"/>
</dbReference>
<reference evidence="11 12" key="2">
    <citation type="journal article" date="2012" name="Stand. Genomic Sci.">
        <title>Complete genome sequence of the moderately thermophilic mineral-sulfide-oxidizing firmicute Sulfobacillus acidophilus type strain (NAL(T)).</title>
        <authorList>
            <person name="Anderson I."/>
            <person name="Chertkov O."/>
            <person name="Chen A."/>
            <person name="Saunders E."/>
            <person name="Lapidus A."/>
            <person name="Nolan M."/>
            <person name="Lucas S."/>
            <person name="Hammon N."/>
            <person name="Deshpande S."/>
            <person name="Cheng J.F."/>
            <person name="Han C."/>
            <person name="Tapia R."/>
            <person name="Goodwin L.A."/>
            <person name="Pitluck S."/>
            <person name="Liolios K."/>
            <person name="Pagani I."/>
            <person name="Ivanova N."/>
            <person name="Mikhailova N."/>
            <person name="Pati A."/>
            <person name="Palaniappan K."/>
            <person name="Land M."/>
            <person name="Pan C."/>
            <person name="Rohde M."/>
            <person name="Pukall R."/>
            <person name="Goker M."/>
            <person name="Detter J.C."/>
            <person name="Woyke T."/>
            <person name="Bristow J."/>
            <person name="Eisen J.A."/>
            <person name="Markowitz V."/>
            <person name="Hugenholtz P."/>
            <person name="Kyrpides N.C."/>
            <person name="Klenk H.P."/>
            <person name="Mavromatis K."/>
        </authorList>
    </citation>
    <scope>NUCLEOTIDE SEQUENCE [LARGE SCALE GENOMIC DNA]</scope>
    <source>
        <strain evidence="12">ATCC 700253 / DSM 10332 / NAL</strain>
    </source>
</reference>
<evidence type="ECO:0000256" key="7">
    <source>
        <dbReference type="ARBA" id="ARBA00025634"/>
    </source>
</evidence>
<keyword evidence="12" id="KW-1185">Reference proteome</keyword>
<dbReference type="GO" id="GO:0004049">
    <property type="term" value="F:anthranilate synthase activity"/>
    <property type="evidence" value="ECO:0007669"/>
    <property type="project" value="UniProtKB-EC"/>
</dbReference>
<dbReference type="PATRIC" id="fig|679936.5.peg.2580"/>
<feature type="domain" description="Anthranilate synthase component I N-terminal" evidence="10">
    <location>
        <begin position="30"/>
        <end position="167"/>
    </location>
</feature>
<dbReference type="Pfam" id="PF00425">
    <property type="entry name" value="Chorismate_bind"/>
    <property type="match status" value="1"/>
</dbReference>
<accession>G8TW27</accession>
<dbReference type="AlphaFoldDB" id="G8TW27"/>
<evidence type="ECO:0000256" key="4">
    <source>
        <dbReference type="ARBA" id="ARBA00022723"/>
    </source>
</evidence>
<comment type="subunit">
    <text evidence="2">Heterotetramer consisting of two non-identical subunits: a beta subunit (TrpG) and a large alpha subunit (TrpE).</text>
</comment>
<evidence type="ECO:0000256" key="8">
    <source>
        <dbReference type="ARBA" id="ARBA00047683"/>
    </source>
</evidence>
<protein>
    <recommendedName>
        <fullName evidence="3">Anthranilate synthase component 1</fullName>
    </recommendedName>
</protein>
<dbReference type="PANTHER" id="PTHR11236:SF48">
    <property type="entry name" value="ISOCHORISMATE SYNTHASE MENF"/>
    <property type="match status" value="1"/>
</dbReference>
<feature type="domain" description="Chorismate-utilising enzyme C-terminal" evidence="9">
    <location>
        <begin position="213"/>
        <end position="466"/>
    </location>
</feature>
<evidence type="ECO:0000256" key="1">
    <source>
        <dbReference type="ARBA" id="ARBA00001946"/>
    </source>
</evidence>
<dbReference type="Gene3D" id="3.60.120.10">
    <property type="entry name" value="Anthranilate synthase"/>
    <property type="match status" value="1"/>
</dbReference>
<proteinExistence type="predicted"/>